<dbReference type="GO" id="GO:0005847">
    <property type="term" value="C:mRNA cleavage and polyadenylation specificity factor complex"/>
    <property type="evidence" value="ECO:0007669"/>
    <property type="project" value="EnsemblFungi"/>
</dbReference>
<dbReference type="FunCoup" id="G0VJC4">
    <property type="interactions" value="181"/>
</dbReference>
<dbReference type="Gene3D" id="3.10.20.90">
    <property type="entry name" value="Phosphatidylinositol 3-kinase Catalytic Subunit, Chain A, domain 1"/>
    <property type="match status" value="1"/>
</dbReference>
<dbReference type="STRING" id="1064592.G0VJC4"/>
<name>G0VJC4_NAUCA</name>
<keyword evidence="2" id="KW-0479">Metal-binding</keyword>
<accession>G0VJC4</accession>
<evidence type="ECO:0000259" key="8">
    <source>
        <dbReference type="PROSITE" id="PS50158"/>
    </source>
</evidence>
<feature type="domain" description="CCHC-type" evidence="8">
    <location>
        <begin position="196"/>
        <end position="210"/>
    </location>
</feature>
<keyword evidence="3 6" id="KW-0863">Zinc-finger</keyword>
<feature type="compositionally biased region" description="Basic and acidic residues" evidence="7">
    <location>
        <begin position="371"/>
        <end position="392"/>
    </location>
</feature>
<dbReference type="GO" id="GO:0005829">
    <property type="term" value="C:cytosol"/>
    <property type="evidence" value="ECO:0007669"/>
    <property type="project" value="EnsemblFungi"/>
</dbReference>
<feature type="region of interest" description="Disordered" evidence="7">
    <location>
        <begin position="371"/>
        <end position="400"/>
    </location>
</feature>
<dbReference type="Proteomes" id="UP000001640">
    <property type="component" value="Chromosome 8"/>
</dbReference>
<evidence type="ECO:0000256" key="2">
    <source>
        <dbReference type="ARBA" id="ARBA00022723"/>
    </source>
</evidence>
<dbReference type="GO" id="GO:0006369">
    <property type="term" value="P:termination of RNA polymerase II transcription"/>
    <property type="evidence" value="ECO:0007669"/>
    <property type="project" value="EnsemblFungi"/>
</dbReference>
<dbReference type="RefSeq" id="XP_003677950.1">
    <property type="nucleotide sequence ID" value="XM_003677902.1"/>
</dbReference>
<dbReference type="InParanoid" id="G0VJC4"/>
<dbReference type="InterPro" id="IPR036875">
    <property type="entry name" value="Znf_CCHC_sf"/>
</dbReference>
<dbReference type="SMART" id="SM00343">
    <property type="entry name" value="ZnF_C2HC"/>
    <property type="match status" value="1"/>
</dbReference>
<dbReference type="Pfam" id="PF13696">
    <property type="entry name" value="zf-CCHC_2"/>
    <property type="match status" value="1"/>
</dbReference>
<evidence type="ECO:0000256" key="5">
    <source>
        <dbReference type="ARBA" id="ARBA00023242"/>
    </source>
</evidence>
<protein>
    <recommendedName>
        <fullName evidence="12">DWNN domain-containing protein</fullName>
    </recommendedName>
</protein>
<feature type="compositionally biased region" description="Pro residues" evidence="7">
    <location>
        <begin position="422"/>
        <end position="434"/>
    </location>
</feature>
<evidence type="ECO:0000313" key="10">
    <source>
        <dbReference type="EMBL" id="CCC71603.1"/>
    </source>
</evidence>
<feature type="compositionally biased region" description="Polar residues" evidence="7">
    <location>
        <begin position="435"/>
        <end position="451"/>
    </location>
</feature>
<feature type="region of interest" description="Disordered" evidence="7">
    <location>
        <begin position="422"/>
        <end position="451"/>
    </location>
</feature>
<dbReference type="Gene3D" id="4.10.60.10">
    <property type="entry name" value="Zinc finger, CCHC-type"/>
    <property type="match status" value="1"/>
</dbReference>
<gene>
    <name evidence="10" type="primary">NCAS0H02930</name>
    <name evidence="10" type="ordered locus">NCAS_0H02930</name>
</gene>
<evidence type="ECO:0000256" key="1">
    <source>
        <dbReference type="ARBA" id="ARBA00004123"/>
    </source>
</evidence>
<dbReference type="GO" id="GO:0000209">
    <property type="term" value="P:protein polyubiquitination"/>
    <property type="evidence" value="ECO:0007669"/>
    <property type="project" value="EnsemblFungi"/>
</dbReference>
<dbReference type="eggNOG" id="KOG0314">
    <property type="taxonomic scope" value="Eukaryota"/>
</dbReference>
<dbReference type="Pfam" id="PF08783">
    <property type="entry name" value="DWNN"/>
    <property type="match status" value="1"/>
</dbReference>
<dbReference type="OMA" id="CGAKDHW"/>
<evidence type="ECO:0000256" key="6">
    <source>
        <dbReference type="PROSITE-ProRule" id="PRU00047"/>
    </source>
</evidence>
<dbReference type="InterPro" id="IPR025829">
    <property type="entry name" value="Zn_knuckle_CX2CX3GHX4C"/>
</dbReference>
<dbReference type="GO" id="GO:0061630">
    <property type="term" value="F:ubiquitin protein ligase activity"/>
    <property type="evidence" value="ECO:0007669"/>
    <property type="project" value="EnsemblFungi"/>
</dbReference>
<comment type="subcellular location">
    <subcellularLocation>
        <location evidence="1">Nucleus</location>
    </subcellularLocation>
</comment>
<dbReference type="SUPFAM" id="SSF57756">
    <property type="entry name" value="Retrovirus zinc finger-like domains"/>
    <property type="match status" value="1"/>
</dbReference>
<evidence type="ECO:0000256" key="3">
    <source>
        <dbReference type="ARBA" id="ARBA00022771"/>
    </source>
</evidence>
<keyword evidence="11" id="KW-1185">Reference proteome</keyword>
<keyword evidence="4" id="KW-0862">Zinc</keyword>
<evidence type="ECO:0008006" key="12">
    <source>
        <dbReference type="Google" id="ProtNLM"/>
    </source>
</evidence>
<dbReference type="GO" id="GO:0006397">
    <property type="term" value="P:mRNA processing"/>
    <property type="evidence" value="ECO:0007669"/>
    <property type="project" value="InterPro"/>
</dbReference>
<dbReference type="Gene3D" id="3.30.40.10">
    <property type="entry name" value="Zinc/RING finger domain, C3HC4 (zinc finger)"/>
    <property type="match status" value="1"/>
</dbReference>
<dbReference type="Pfam" id="PF11789">
    <property type="entry name" value="zf-Nse"/>
    <property type="match status" value="1"/>
</dbReference>
<dbReference type="EMBL" id="HE576759">
    <property type="protein sequence ID" value="CCC71603.1"/>
    <property type="molecule type" value="Genomic_DNA"/>
</dbReference>
<evidence type="ECO:0000259" key="9">
    <source>
        <dbReference type="PROSITE" id="PS51282"/>
    </source>
</evidence>
<evidence type="ECO:0000256" key="4">
    <source>
        <dbReference type="ARBA" id="ARBA00022833"/>
    </source>
</evidence>
<organism evidence="10 11">
    <name type="scientific">Naumovozyma castellii</name>
    <name type="common">Yeast</name>
    <name type="synonym">Saccharomyces castellii</name>
    <dbReference type="NCBI Taxonomy" id="27288"/>
    <lineage>
        <taxon>Eukaryota</taxon>
        <taxon>Fungi</taxon>
        <taxon>Dikarya</taxon>
        <taxon>Ascomycota</taxon>
        <taxon>Saccharomycotina</taxon>
        <taxon>Saccharomycetes</taxon>
        <taxon>Saccharomycetales</taxon>
        <taxon>Saccharomycetaceae</taxon>
        <taxon>Naumovozyma</taxon>
    </lineage>
</organism>
<dbReference type="GO" id="GO:0008270">
    <property type="term" value="F:zinc ion binding"/>
    <property type="evidence" value="ECO:0007669"/>
    <property type="project" value="UniProtKB-KW"/>
</dbReference>
<dbReference type="HOGENOM" id="CLU_019105_0_0_1"/>
<reference evidence="10 11" key="1">
    <citation type="journal article" date="2011" name="Proc. Natl. Acad. Sci. U.S.A.">
        <title>Evolutionary erosion of yeast sex chromosomes by mating-type switching accidents.</title>
        <authorList>
            <person name="Gordon J.L."/>
            <person name="Armisen D."/>
            <person name="Proux-Wera E."/>
            <person name="Oheigeartaigh S.S."/>
            <person name="Byrne K.P."/>
            <person name="Wolfe K.H."/>
        </authorList>
    </citation>
    <scope>NUCLEOTIDE SEQUENCE [LARGE SCALE GENOMIC DNA]</scope>
    <source>
        <strain evidence="11">ATCC 76901 / BCRC 22586 / CBS 4309 / NBRC 1992 / NRRL Y-12630</strain>
    </source>
</reference>
<dbReference type="InterPro" id="IPR013083">
    <property type="entry name" value="Znf_RING/FYVE/PHD"/>
</dbReference>
<dbReference type="AlphaFoldDB" id="G0VJC4"/>
<dbReference type="InterPro" id="IPR033489">
    <property type="entry name" value="RBBP6"/>
</dbReference>
<dbReference type="GO" id="GO:0036002">
    <property type="term" value="F:pre-mRNA binding"/>
    <property type="evidence" value="ECO:0007669"/>
    <property type="project" value="EnsemblFungi"/>
</dbReference>
<dbReference type="KEGG" id="ncs:NCAS_0H02930"/>
<dbReference type="InterPro" id="IPR014891">
    <property type="entry name" value="DWNN_domain"/>
</dbReference>
<dbReference type="PROSITE" id="PS50158">
    <property type="entry name" value="ZF_CCHC"/>
    <property type="match status" value="1"/>
</dbReference>
<dbReference type="CDD" id="cd16620">
    <property type="entry name" value="vRING-HC-C4C4_RBBP6"/>
    <property type="match status" value="1"/>
</dbReference>
<dbReference type="InterPro" id="IPR004181">
    <property type="entry name" value="Znf_MIZ"/>
</dbReference>
<dbReference type="PROSITE" id="PS51282">
    <property type="entry name" value="DWNN"/>
    <property type="match status" value="1"/>
</dbReference>
<dbReference type="GO" id="GO:0006511">
    <property type="term" value="P:ubiquitin-dependent protein catabolic process"/>
    <property type="evidence" value="ECO:0007669"/>
    <property type="project" value="TreeGrafter"/>
</dbReference>
<dbReference type="InterPro" id="IPR001878">
    <property type="entry name" value="Znf_CCHC"/>
</dbReference>
<evidence type="ECO:0000313" key="11">
    <source>
        <dbReference type="Proteomes" id="UP000001640"/>
    </source>
</evidence>
<dbReference type="PANTHER" id="PTHR15439:SF0">
    <property type="entry name" value="CELL DIVISION CYCLE AND APOPTOSIS REGULATOR PROTEIN 1-RELATED"/>
    <property type="match status" value="1"/>
</dbReference>
<dbReference type="OrthoDB" id="106784at2759"/>
<dbReference type="FunFam" id="4.10.60.10:FF:000005">
    <property type="entry name" value="E3 ubiquitin-protein ligase RBBP6"/>
    <property type="match status" value="1"/>
</dbReference>
<sequence>MSSTIFYRFKSQRETSRILFDGTGLTVFDLKREIIQESRLGDGSDFQLRLYNPDTGEEYEDDQEVIARSTSVIARRSPALKNSSIHARNKGTGANLNQLATVGNAMRYVTGKPRVFQNRRQTAGGATTAAAGIQNNTQNVSGITEEERIANMFANQENQWEQTQQEMSGATPVFFKAQNNSAAMDNEGPPPPGYMCYRCGAKDHWIKNCPTNTDPNFEGKRIRRTTGIPKKFLKTVEIDPDTITAEEMAQRKIMVTDEGKFVVQVADQQSWEDYQRKQQNRLVNGADAIWQKGHFQDLPESLTCPLTGGLLRNPVKTSKCCNKLFSKTAIEDTLVENDFVCPECGKEDILLDSLVADSEAEKLVQEFLESHKDQNNVDKEDSHLDKKQKISEKPMMPPMPPMPVPPVPFPPFPMFPMPFMPAPAPVPVPAPAPPSLNSKPTAEVPNSTTKE</sequence>
<reference key="2">
    <citation type="submission" date="2011-08" db="EMBL/GenBank/DDBJ databases">
        <title>Genome sequence of Naumovozyma castellii.</title>
        <authorList>
            <person name="Gordon J.L."/>
            <person name="Armisen D."/>
            <person name="Proux-Wera E."/>
            <person name="OhEigeartaigh S.S."/>
            <person name="Byrne K.P."/>
            <person name="Wolfe K.H."/>
        </authorList>
    </citation>
    <scope>NUCLEOTIDE SEQUENCE</scope>
    <source>
        <strain>Type strain:CBS 4309</strain>
    </source>
</reference>
<evidence type="ECO:0000256" key="7">
    <source>
        <dbReference type="SAM" id="MobiDB-lite"/>
    </source>
</evidence>
<feature type="domain" description="DWNN" evidence="9">
    <location>
        <begin position="5"/>
        <end position="78"/>
    </location>
</feature>
<dbReference type="SUPFAM" id="SSF57850">
    <property type="entry name" value="RING/U-box"/>
    <property type="match status" value="1"/>
</dbReference>
<keyword evidence="5" id="KW-0539">Nucleus</keyword>
<dbReference type="SMART" id="SM01180">
    <property type="entry name" value="DWNN"/>
    <property type="match status" value="1"/>
</dbReference>
<dbReference type="GeneID" id="96905280"/>
<proteinExistence type="predicted"/>
<dbReference type="PANTHER" id="PTHR15439">
    <property type="entry name" value="RETINOBLASTOMA-BINDING PROTEIN 6"/>
    <property type="match status" value="1"/>
</dbReference>